<sequence>MQSYAITTFSLGPGARGNMSFRLAARPGERRPSLPGCWQRRHGAALLQRRRVSAETQQHEADDRLNRNPCDFYASVWGDFFLHHCSGSAASSQEQRTWMEGRVDDLKKEVAKLIAISATCSLLERLNLIYQLERLCLDYLFETEIDVALTEIHNANINGYDLHTVALWFYLLRKHGYKVSPDVFEKFLDKDGTFQAKTPRELLSLYNAAHFGTNGEIILDKAIHFTKRSLESKLPYLVGSLTHEIQCALEIPLPRRVAIYEAQVYISTYEEDATMNKMVLELAKLNFNLMQLQYQQELETATRWWTDLQIHSRLPFARDRLVECYLWMLGVYYEPTCSRGRIILTFVINIATILDDIYDSFGTLEECELFTQWIESWDPNAPHDLPECMQYAARKLMESYQIIDNELPPKEKYRMTYLRNFTADLVKNYNKEIKMREESYVPKSVEEHLEVSARTSACHLLACASLVGMDDVATKDSFDWVSTMPKIVQRLCIIVRLLDDIMTYEREQMTPHVASTMDSYMKQHNVSIQTAREKTRELKEESWKYFNAQWLEPDNDQPRKLLKVIFNLTRTMEFMYNKDDNFTYCRNLKDTIRSLFVEGFDIA</sequence>
<organism evidence="1 2">
    <name type="scientific">Avena sativa</name>
    <name type="common">Oat</name>
    <dbReference type="NCBI Taxonomy" id="4498"/>
    <lineage>
        <taxon>Eukaryota</taxon>
        <taxon>Viridiplantae</taxon>
        <taxon>Streptophyta</taxon>
        <taxon>Embryophyta</taxon>
        <taxon>Tracheophyta</taxon>
        <taxon>Spermatophyta</taxon>
        <taxon>Magnoliopsida</taxon>
        <taxon>Liliopsida</taxon>
        <taxon>Poales</taxon>
        <taxon>Poaceae</taxon>
        <taxon>BOP clade</taxon>
        <taxon>Pooideae</taxon>
        <taxon>Poodae</taxon>
        <taxon>Poeae</taxon>
        <taxon>Poeae Chloroplast Group 1 (Aveneae type)</taxon>
        <taxon>Aveninae</taxon>
        <taxon>Avena</taxon>
    </lineage>
</organism>
<evidence type="ECO:0000313" key="2">
    <source>
        <dbReference type="Proteomes" id="UP001732700"/>
    </source>
</evidence>
<reference evidence="1" key="2">
    <citation type="submission" date="2025-09" db="UniProtKB">
        <authorList>
            <consortium name="EnsemblPlants"/>
        </authorList>
    </citation>
    <scope>IDENTIFICATION</scope>
</reference>
<proteinExistence type="predicted"/>
<evidence type="ECO:0000313" key="1">
    <source>
        <dbReference type="EnsemblPlants" id="AVESA.00010b.r2.6AG1061230.2.CDS"/>
    </source>
</evidence>
<keyword evidence="2" id="KW-1185">Reference proteome</keyword>
<dbReference type="EnsemblPlants" id="AVESA.00010b.r2.6AG1061230.2">
    <property type="protein sequence ID" value="AVESA.00010b.r2.6AG1061230.2.CDS"/>
    <property type="gene ID" value="AVESA.00010b.r2.6AG1061230"/>
</dbReference>
<protein>
    <submittedName>
        <fullName evidence="1">Uncharacterized protein</fullName>
    </submittedName>
</protein>
<dbReference type="Proteomes" id="UP001732700">
    <property type="component" value="Chromosome 6A"/>
</dbReference>
<accession>A0ACD5Z111</accession>
<reference evidence="1" key="1">
    <citation type="submission" date="2021-05" db="EMBL/GenBank/DDBJ databases">
        <authorList>
            <person name="Scholz U."/>
            <person name="Mascher M."/>
            <person name="Fiebig A."/>
        </authorList>
    </citation>
    <scope>NUCLEOTIDE SEQUENCE [LARGE SCALE GENOMIC DNA]</scope>
</reference>
<name>A0ACD5Z111_AVESA</name>